<reference evidence="5" key="1">
    <citation type="submission" date="2022-11" db="UniProtKB">
        <authorList>
            <consortium name="EnsemblMetazoa"/>
        </authorList>
    </citation>
    <scope>IDENTIFICATION</scope>
</reference>
<comment type="subcellular location">
    <subcellularLocation>
        <location evidence="1">Nucleus</location>
    </subcellularLocation>
</comment>
<keyword evidence="1" id="KW-0539">Nucleus</keyword>
<dbReference type="PANTHER" id="PTHR12243">
    <property type="entry name" value="MADF DOMAIN TRANSCRIPTION FACTOR"/>
    <property type="match status" value="1"/>
</dbReference>
<accession>A0A913WW19</accession>
<dbReference type="Proteomes" id="UP000887567">
    <property type="component" value="Unplaced"/>
</dbReference>
<sequence length="269" mass="30417">MGKYSAVESLLIEEVKKYPGLWKTTDPEYKNRAAKDSAWEAITETVNAAANTTYSVMDYRDKIWKNLRDSYVRVLSGRTYKSSIYDSGDITKHPHLEPLSFLKIYINRRKSTTKKLFQDSPDIKPDVCKSESGEDATMSDHTDMLSNDHDVPLSMAERIPTSSNTDHEAEENGSDRAVKRPYLQSAPNEQIDKGALDCKIMEYLSRSGATPCPCTQSREERCEMDADTLFGQSIAAQLRSMDKRTNATAKVKIQQILLELQFPENPNNS</sequence>
<dbReference type="Pfam" id="PF10545">
    <property type="entry name" value="MADF_DNA_bdg"/>
    <property type="match status" value="1"/>
</dbReference>
<keyword evidence="6" id="KW-1185">Reference proteome</keyword>
<dbReference type="EnsemblMetazoa" id="XM_021039268.2">
    <property type="protein sequence ID" value="XP_020894927.1"/>
    <property type="gene ID" value="LOC110233935"/>
</dbReference>
<evidence type="ECO:0000256" key="1">
    <source>
        <dbReference type="PROSITE-ProRule" id="PRU00371"/>
    </source>
</evidence>
<evidence type="ECO:0000259" key="3">
    <source>
        <dbReference type="PROSITE" id="PS51029"/>
    </source>
</evidence>
<dbReference type="RefSeq" id="XP_020894927.1">
    <property type="nucleotide sequence ID" value="XM_021039268.2"/>
</dbReference>
<dbReference type="AlphaFoldDB" id="A0A913WW19"/>
<dbReference type="GeneID" id="110233935"/>
<dbReference type="PROSITE" id="PS51031">
    <property type="entry name" value="BESS"/>
    <property type="match status" value="1"/>
</dbReference>
<dbReference type="InterPro" id="IPR004210">
    <property type="entry name" value="BESS_motif"/>
</dbReference>
<proteinExistence type="predicted"/>
<evidence type="ECO:0000313" key="6">
    <source>
        <dbReference type="Proteomes" id="UP000887567"/>
    </source>
</evidence>
<feature type="region of interest" description="Disordered" evidence="2">
    <location>
        <begin position="116"/>
        <end position="188"/>
    </location>
</feature>
<evidence type="ECO:0008006" key="7">
    <source>
        <dbReference type="Google" id="ProtNLM"/>
    </source>
</evidence>
<evidence type="ECO:0000259" key="4">
    <source>
        <dbReference type="PROSITE" id="PS51031"/>
    </source>
</evidence>
<dbReference type="InterPro" id="IPR039353">
    <property type="entry name" value="TF_Adf1"/>
</dbReference>
<organism evidence="5 6">
    <name type="scientific">Exaiptasia diaphana</name>
    <name type="common">Tropical sea anemone</name>
    <name type="synonym">Aiptasia pulchella</name>
    <dbReference type="NCBI Taxonomy" id="2652724"/>
    <lineage>
        <taxon>Eukaryota</taxon>
        <taxon>Metazoa</taxon>
        <taxon>Cnidaria</taxon>
        <taxon>Anthozoa</taxon>
        <taxon>Hexacorallia</taxon>
        <taxon>Actiniaria</taxon>
        <taxon>Aiptasiidae</taxon>
        <taxon>Exaiptasia</taxon>
    </lineage>
</organism>
<dbReference type="PANTHER" id="PTHR12243:SF67">
    <property type="entry name" value="COREPRESSOR OF PANGOLIN, ISOFORM A-RELATED"/>
    <property type="match status" value="1"/>
</dbReference>
<dbReference type="SMART" id="SM00595">
    <property type="entry name" value="MADF"/>
    <property type="match status" value="1"/>
</dbReference>
<protein>
    <recommendedName>
        <fullName evidence="7">MADF domain-containing protein</fullName>
    </recommendedName>
</protein>
<evidence type="ECO:0000256" key="2">
    <source>
        <dbReference type="SAM" id="MobiDB-lite"/>
    </source>
</evidence>
<feature type="domain" description="MADF" evidence="3">
    <location>
        <begin position="10"/>
        <end position="107"/>
    </location>
</feature>
<dbReference type="PROSITE" id="PS51029">
    <property type="entry name" value="MADF"/>
    <property type="match status" value="1"/>
</dbReference>
<dbReference type="InterPro" id="IPR006578">
    <property type="entry name" value="MADF-dom"/>
</dbReference>
<name>A0A913WW19_EXADI</name>
<dbReference type="GO" id="GO:0005634">
    <property type="term" value="C:nucleus"/>
    <property type="evidence" value="ECO:0007669"/>
    <property type="project" value="UniProtKB-SubCell"/>
</dbReference>
<feature type="compositionally biased region" description="Basic and acidic residues" evidence="2">
    <location>
        <begin position="121"/>
        <end position="151"/>
    </location>
</feature>
<dbReference type="OrthoDB" id="6616165at2759"/>
<dbReference type="KEGG" id="epa:110233935"/>
<feature type="domain" description="BESS" evidence="4">
    <location>
        <begin position="224"/>
        <end position="263"/>
    </location>
</feature>
<dbReference type="GO" id="GO:0003677">
    <property type="term" value="F:DNA binding"/>
    <property type="evidence" value="ECO:0007669"/>
    <property type="project" value="InterPro"/>
</dbReference>
<evidence type="ECO:0000313" key="5">
    <source>
        <dbReference type="EnsemblMetazoa" id="XP_020894927.1"/>
    </source>
</evidence>